<dbReference type="PANTHER" id="PTHR33823">
    <property type="entry name" value="RNA POLYMERASE-BINDING TRANSCRIPTION FACTOR DKSA-RELATED"/>
    <property type="match status" value="1"/>
</dbReference>
<keyword evidence="7" id="KW-1185">Reference proteome</keyword>
<dbReference type="KEGG" id="ccb:Clocel_1765"/>
<dbReference type="HOGENOM" id="CLU_043144_1_0_9"/>
<keyword evidence="3" id="KW-0862">Zinc</keyword>
<reference evidence="6 7" key="1">
    <citation type="submission" date="2010-08" db="EMBL/GenBank/DDBJ databases">
        <title>Complete sequence of Clostridium cellulovorans 743B.</title>
        <authorList>
            <consortium name="US DOE Joint Genome Institute"/>
            <person name="Lucas S."/>
            <person name="Copeland A."/>
            <person name="Lapidus A."/>
            <person name="Cheng J.-F."/>
            <person name="Bruce D."/>
            <person name="Goodwin L."/>
            <person name="Pitluck S."/>
            <person name="Chertkov O."/>
            <person name="Detter J.C."/>
            <person name="Han C."/>
            <person name="Tapia R."/>
            <person name="Land M."/>
            <person name="Hauser L."/>
            <person name="Chang Y.-J."/>
            <person name="Jeffries C."/>
            <person name="Kyrpides N."/>
            <person name="Ivanova N."/>
            <person name="Mikhailova N."/>
            <person name="Hemme C.L."/>
            <person name="Woyke T."/>
        </authorList>
    </citation>
    <scope>NUCLEOTIDE SEQUENCE [LARGE SCALE GENOMIC DNA]</scope>
    <source>
        <strain evidence="7">ATCC 35296 / DSM 3052 / OCM 3 / 743B</strain>
    </source>
</reference>
<keyword evidence="2" id="KW-0863">Zinc-finger</keyword>
<dbReference type="SUPFAM" id="SSF109635">
    <property type="entry name" value="DnaK suppressor protein DksA, alpha-hairpin domain"/>
    <property type="match status" value="1"/>
</dbReference>
<feature type="zinc finger region" description="dksA C4-type" evidence="4">
    <location>
        <begin position="93"/>
        <end position="117"/>
    </location>
</feature>
<dbReference type="PANTHER" id="PTHR33823:SF4">
    <property type="entry name" value="GENERAL STRESS PROTEIN 16O"/>
    <property type="match status" value="1"/>
</dbReference>
<dbReference type="OrthoDB" id="9811543at2"/>
<dbReference type="PROSITE" id="PS51128">
    <property type="entry name" value="ZF_DKSA_2"/>
    <property type="match status" value="1"/>
</dbReference>
<proteinExistence type="predicted"/>
<evidence type="ECO:0000256" key="4">
    <source>
        <dbReference type="PROSITE-ProRule" id="PRU00510"/>
    </source>
</evidence>
<dbReference type="InterPro" id="IPR014240">
    <property type="entry name" value="YteA"/>
</dbReference>
<evidence type="ECO:0000313" key="6">
    <source>
        <dbReference type="EMBL" id="ADL51509.1"/>
    </source>
</evidence>
<dbReference type="Proteomes" id="UP000002730">
    <property type="component" value="Chromosome"/>
</dbReference>
<accession>D9SKL3</accession>
<evidence type="ECO:0000256" key="2">
    <source>
        <dbReference type="ARBA" id="ARBA00022771"/>
    </source>
</evidence>
<dbReference type="Gene3D" id="1.20.120.910">
    <property type="entry name" value="DksA, coiled-coil domain"/>
    <property type="match status" value="1"/>
</dbReference>
<dbReference type="eggNOG" id="COG1734">
    <property type="taxonomic scope" value="Bacteria"/>
</dbReference>
<gene>
    <name evidence="6" type="ordered locus">Clocel_1765</name>
</gene>
<dbReference type="RefSeq" id="WP_010077278.1">
    <property type="nucleotide sequence ID" value="NC_014393.1"/>
</dbReference>
<evidence type="ECO:0000259" key="5">
    <source>
        <dbReference type="Pfam" id="PF01258"/>
    </source>
</evidence>
<evidence type="ECO:0000313" key="7">
    <source>
        <dbReference type="Proteomes" id="UP000002730"/>
    </source>
</evidence>
<name>D9SKL3_CLOC7</name>
<evidence type="ECO:0000256" key="1">
    <source>
        <dbReference type="ARBA" id="ARBA00022723"/>
    </source>
</evidence>
<dbReference type="Pfam" id="PF01258">
    <property type="entry name" value="zf-dskA_traR"/>
    <property type="match status" value="1"/>
</dbReference>
<dbReference type="InterPro" id="IPR037187">
    <property type="entry name" value="DnaK_N"/>
</dbReference>
<dbReference type="STRING" id="573061.Clocel_1765"/>
<feature type="domain" description="Zinc finger DksA/TraR C4-type" evidence="5">
    <location>
        <begin position="88"/>
        <end position="119"/>
    </location>
</feature>
<dbReference type="AlphaFoldDB" id="D9SKL3"/>
<organism evidence="6 7">
    <name type="scientific">Clostridium cellulovorans (strain ATCC 35296 / DSM 3052 / OCM 3 / 743B)</name>
    <dbReference type="NCBI Taxonomy" id="573061"/>
    <lineage>
        <taxon>Bacteria</taxon>
        <taxon>Bacillati</taxon>
        <taxon>Bacillota</taxon>
        <taxon>Clostridia</taxon>
        <taxon>Eubacteriales</taxon>
        <taxon>Clostridiaceae</taxon>
        <taxon>Clostridium</taxon>
    </lineage>
</organism>
<keyword evidence="1" id="KW-0479">Metal-binding</keyword>
<dbReference type="SUPFAM" id="SSF57716">
    <property type="entry name" value="Glucocorticoid receptor-like (DNA-binding domain)"/>
    <property type="match status" value="1"/>
</dbReference>
<evidence type="ECO:0000256" key="3">
    <source>
        <dbReference type="ARBA" id="ARBA00022833"/>
    </source>
</evidence>
<sequence length="199" mass="22788">MLNEDEKKYFKNKLLTERERINKLLMEMKDNETIDSNLNATAELSFYDNHPSDSATELSEIEKGKALKANETNMLGKINEALDALENGDYGLCGNCQKEITKERLDFLPYAKYCAKCQGIMHTLRERTFEDRPNEEYVLKDVYYKGFGGIKGSVGLDALDTYELVDSHNQFVDSDADKINAHYVDPLDRVSNISYEETL</sequence>
<dbReference type="EMBL" id="CP002160">
    <property type="protein sequence ID" value="ADL51509.1"/>
    <property type="molecule type" value="Genomic_DNA"/>
</dbReference>
<dbReference type="NCBIfam" id="TIGR02890">
    <property type="entry name" value="bacill_yteA"/>
    <property type="match status" value="1"/>
</dbReference>
<dbReference type="InterPro" id="IPR000962">
    <property type="entry name" value="Znf_DskA_TraR"/>
</dbReference>
<dbReference type="GO" id="GO:0008270">
    <property type="term" value="F:zinc ion binding"/>
    <property type="evidence" value="ECO:0007669"/>
    <property type="project" value="UniProtKB-KW"/>
</dbReference>
<protein>
    <submittedName>
        <fullName evidence="6">Transcriptional regulator, TraR/DksA family</fullName>
    </submittedName>
</protein>